<dbReference type="SUPFAM" id="SSF52058">
    <property type="entry name" value="L domain-like"/>
    <property type="match status" value="1"/>
</dbReference>
<accession>A0AAV8XGZ6</accession>
<reference evidence="5" key="1">
    <citation type="journal article" date="2023" name="Insect Mol. Biol.">
        <title>Genome sequencing provides insights into the evolution of gene families encoding plant cell wall-degrading enzymes in longhorned beetles.</title>
        <authorList>
            <person name="Shin N.R."/>
            <person name="Okamura Y."/>
            <person name="Kirsch R."/>
            <person name="Pauchet Y."/>
        </authorList>
    </citation>
    <scope>NUCLEOTIDE SEQUENCE</scope>
    <source>
        <strain evidence="5">RBIC_L_NR</strain>
    </source>
</reference>
<evidence type="ECO:0000256" key="2">
    <source>
        <dbReference type="ARBA" id="ARBA00022737"/>
    </source>
</evidence>
<dbReference type="PANTHER" id="PTHR45712:SF22">
    <property type="entry name" value="INSULIN-LIKE GROWTH FACTOR-BINDING PROTEIN COMPLEX ACID LABILE SUBUNIT"/>
    <property type="match status" value="1"/>
</dbReference>
<dbReference type="SMART" id="SM00369">
    <property type="entry name" value="LRR_TYP"/>
    <property type="match status" value="2"/>
</dbReference>
<evidence type="ECO:0000256" key="4">
    <source>
        <dbReference type="SAM" id="SignalP"/>
    </source>
</evidence>
<proteinExistence type="predicted"/>
<dbReference type="AlphaFoldDB" id="A0AAV8XGZ6"/>
<dbReference type="Proteomes" id="UP001162156">
    <property type="component" value="Unassembled WGS sequence"/>
</dbReference>
<dbReference type="PANTHER" id="PTHR45712">
    <property type="entry name" value="AGAP008170-PA"/>
    <property type="match status" value="1"/>
</dbReference>
<comment type="caution">
    <text evidence="5">The sequence shown here is derived from an EMBL/GenBank/DDBJ whole genome shotgun (WGS) entry which is preliminary data.</text>
</comment>
<keyword evidence="3" id="KW-0812">Transmembrane</keyword>
<organism evidence="5 6">
    <name type="scientific">Rhamnusium bicolor</name>
    <dbReference type="NCBI Taxonomy" id="1586634"/>
    <lineage>
        <taxon>Eukaryota</taxon>
        <taxon>Metazoa</taxon>
        <taxon>Ecdysozoa</taxon>
        <taxon>Arthropoda</taxon>
        <taxon>Hexapoda</taxon>
        <taxon>Insecta</taxon>
        <taxon>Pterygota</taxon>
        <taxon>Neoptera</taxon>
        <taxon>Endopterygota</taxon>
        <taxon>Coleoptera</taxon>
        <taxon>Polyphaga</taxon>
        <taxon>Cucujiformia</taxon>
        <taxon>Chrysomeloidea</taxon>
        <taxon>Cerambycidae</taxon>
        <taxon>Lepturinae</taxon>
        <taxon>Rhagiini</taxon>
        <taxon>Rhamnusium</taxon>
    </lineage>
</organism>
<dbReference type="InterPro" id="IPR001611">
    <property type="entry name" value="Leu-rich_rpt"/>
</dbReference>
<keyword evidence="6" id="KW-1185">Reference proteome</keyword>
<evidence type="ECO:0000313" key="5">
    <source>
        <dbReference type="EMBL" id="KAJ8938214.1"/>
    </source>
</evidence>
<feature type="transmembrane region" description="Helical" evidence="3">
    <location>
        <begin position="373"/>
        <end position="393"/>
    </location>
</feature>
<dbReference type="InterPro" id="IPR003591">
    <property type="entry name" value="Leu-rich_rpt_typical-subtyp"/>
</dbReference>
<keyword evidence="1" id="KW-0433">Leucine-rich repeat</keyword>
<keyword evidence="4" id="KW-0732">Signal</keyword>
<evidence type="ECO:0000256" key="1">
    <source>
        <dbReference type="ARBA" id="ARBA00022614"/>
    </source>
</evidence>
<protein>
    <recommendedName>
        <fullName evidence="7">Variable lymphocyte receptor A</fullName>
    </recommendedName>
</protein>
<feature type="chain" id="PRO_5043821370" description="Variable lymphocyte receptor A" evidence="4">
    <location>
        <begin position="17"/>
        <end position="417"/>
    </location>
</feature>
<dbReference type="PROSITE" id="PS51450">
    <property type="entry name" value="LRR"/>
    <property type="match status" value="2"/>
</dbReference>
<keyword evidence="3" id="KW-1133">Transmembrane helix</keyword>
<sequence length="417" mass="47114">MKYFVLLAALISATESGCPSMCTCSDSSVLCIEKDLESIPSFESLINDPIIIDLSGNKINMVDSDDFSFDKSDKVKEIYLNNTELLDIDSEAFDELENLQELYLGDNLLNSIPENLIQDLLNMILLDISNNHFSGNMPKIISHSLEVLAVANSKVTDIPINSLKYLPNLKMLLLQQNNIKSIDPAVFEGVNKNSFFVRLSYNVWDCSCENIELFEYLAGKKFIDTSDPYQCLTNSGKYINVYSKGTIEDIRNKCSNNELRGQITKELTSFKENRLMIEAGELLREEEMLEVKNPDKPYSLVRDNNTMNEADEAIEITDVPESIVVDGNEEQDILLEDDDDILVKDIHFTKEKGVEITEYEDSIEPTFTFDINISVFIAILCSFVIGVIFGFCVNQFATALRHQSLETSDSRTKLILP</sequence>
<evidence type="ECO:0000256" key="3">
    <source>
        <dbReference type="SAM" id="Phobius"/>
    </source>
</evidence>
<gene>
    <name evidence="5" type="ORF">NQ314_011573</name>
</gene>
<keyword evidence="3" id="KW-0472">Membrane</keyword>
<feature type="signal peptide" evidence="4">
    <location>
        <begin position="1"/>
        <end position="16"/>
    </location>
</feature>
<dbReference type="Gene3D" id="3.80.10.10">
    <property type="entry name" value="Ribonuclease Inhibitor"/>
    <property type="match status" value="1"/>
</dbReference>
<dbReference type="InterPro" id="IPR050333">
    <property type="entry name" value="SLRP"/>
</dbReference>
<dbReference type="EMBL" id="JANEYF010003214">
    <property type="protein sequence ID" value="KAJ8938214.1"/>
    <property type="molecule type" value="Genomic_DNA"/>
</dbReference>
<dbReference type="GO" id="GO:0005615">
    <property type="term" value="C:extracellular space"/>
    <property type="evidence" value="ECO:0007669"/>
    <property type="project" value="TreeGrafter"/>
</dbReference>
<evidence type="ECO:0000313" key="6">
    <source>
        <dbReference type="Proteomes" id="UP001162156"/>
    </source>
</evidence>
<dbReference type="InterPro" id="IPR032675">
    <property type="entry name" value="LRR_dom_sf"/>
</dbReference>
<keyword evidence="2" id="KW-0677">Repeat</keyword>
<evidence type="ECO:0008006" key="7">
    <source>
        <dbReference type="Google" id="ProtNLM"/>
    </source>
</evidence>
<dbReference type="Pfam" id="PF13855">
    <property type="entry name" value="LRR_8"/>
    <property type="match status" value="2"/>
</dbReference>
<name>A0AAV8XGZ6_9CUCU</name>